<dbReference type="PANTHER" id="PTHR37299:SF1">
    <property type="entry name" value="STAGE 0 SPORULATION PROTEIN A HOMOLOG"/>
    <property type="match status" value="1"/>
</dbReference>
<dbReference type="InterPro" id="IPR001789">
    <property type="entry name" value="Sig_transdc_resp-reg_receiver"/>
</dbReference>
<comment type="caution">
    <text evidence="4">The sequence shown here is derived from an EMBL/GenBank/DDBJ whole genome shotgun (WGS) entry which is preliminary data.</text>
</comment>
<evidence type="ECO:0000259" key="2">
    <source>
        <dbReference type="PROSITE" id="PS50110"/>
    </source>
</evidence>
<dbReference type="InterPro" id="IPR011006">
    <property type="entry name" value="CheY-like_superfamily"/>
</dbReference>
<sequence>MKLKCIITDDEPIARKGLQSYVERIDFLELVGVCEDAIQLNNQLKSQQADLLFLDIEMPYMTGIELLNSLSNPPKVIITSAYAEYAIKGYDLEVSDYLLKPISFERFLKAVNKVYDLLISSQTPVVQDYLFVKTNLKLEKIRFNDMRFIEGVENYVAIYTSDGKIITHTTLRTILQKLPPERFVQVHKSYLVNIDKIDSIEGNLLGIGKNKIPLSRTYKEAALEIILKNKLLKDG</sequence>
<reference evidence="4 5" key="1">
    <citation type="submission" date="2020-07" db="EMBL/GenBank/DDBJ databases">
        <title>Genomic Encyclopedia of Type Strains, Phase IV (KMG-IV): sequencing the most valuable type-strain genomes for metagenomic binning, comparative biology and taxonomic classification.</title>
        <authorList>
            <person name="Goeker M."/>
        </authorList>
    </citation>
    <scope>NUCLEOTIDE SEQUENCE [LARGE SCALE GENOMIC DNA]</scope>
    <source>
        <strain evidence="4 5">DSM 23697</strain>
    </source>
</reference>
<evidence type="ECO:0000256" key="1">
    <source>
        <dbReference type="PROSITE-ProRule" id="PRU00169"/>
    </source>
</evidence>
<dbReference type="AlphaFoldDB" id="A0A8E2A8K9"/>
<dbReference type="InterPro" id="IPR007492">
    <property type="entry name" value="LytTR_DNA-bd_dom"/>
</dbReference>
<feature type="modified residue" description="4-aspartylphosphate" evidence="1">
    <location>
        <position position="55"/>
    </location>
</feature>
<dbReference type="PROSITE" id="PS50110">
    <property type="entry name" value="RESPONSE_REGULATORY"/>
    <property type="match status" value="1"/>
</dbReference>
<dbReference type="PROSITE" id="PS50930">
    <property type="entry name" value="HTH_LYTTR"/>
    <property type="match status" value="1"/>
</dbReference>
<dbReference type="PANTHER" id="PTHR37299">
    <property type="entry name" value="TRANSCRIPTIONAL REGULATOR-RELATED"/>
    <property type="match status" value="1"/>
</dbReference>
<dbReference type="GO" id="GO:0000156">
    <property type="term" value="F:phosphorelay response regulator activity"/>
    <property type="evidence" value="ECO:0007669"/>
    <property type="project" value="InterPro"/>
</dbReference>
<feature type="domain" description="HTH LytTR-type" evidence="3">
    <location>
        <begin position="130"/>
        <end position="224"/>
    </location>
</feature>
<keyword evidence="4" id="KW-0238">DNA-binding</keyword>
<dbReference type="Gene3D" id="2.40.50.1020">
    <property type="entry name" value="LytTr DNA-binding domain"/>
    <property type="match status" value="1"/>
</dbReference>
<dbReference type="SMART" id="SM00850">
    <property type="entry name" value="LytTR"/>
    <property type="match status" value="1"/>
</dbReference>
<keyword evidence="1" id="KW-0597">Phosphoprotein</keyword>
<name>A0A8E2A8K9_9PORP</name>
<evidence type="ECO:0000313" key="4">
    <source>
        <dbReference type="EMBL" id="NYI50891.1"/>
    </source>
</evidence>
<organism evidence="4 5">
    <name type="scientific">Macellibacteroides fermentans</name>
    <dbReference type="NCBI Taxonomy" id="879969"/>
    <lineage>
        <taxon>Bacteria</taxon>
        <taxon>Pseudomonadati</taxon>
        <taxon>Bacteroidota</taxon>
        <taxon>Bacteroidia</taxon>
        <taxon>Bacteroidales</taxon>
        <taxon>Porphyromonadaceae</taxon>
        <taxon>Macellibacteroides</taxon>
    </lineage>
</organism>
<dbReference type="Proteomes" id="UP000574332">
    <property type="component" value="Unassembled WGS sequence"/>
</dbReference>
<dbReference type="Pfam" id="PF04397">
    <property type="entry name" value="LytTR"/>
    <property type="match status" value="1"/>
</dbReference>
<evidence type="ECO:0000259" key="3">
    <source>
        <dbReference type="PROSITE" id="PS50930"/>
    </source>
</evidence>
<feature type="domain" description="Response regulatory" evidence="2">
    <location>
        <begin position="4"/>
        <end position="115"/>
    </location>
</feature>
<keyword evidence="5" id="KW-1185">Reference proteome</keyword>
<dbReference type="EMBL" id="JACCCY010000005">
    <property type="protein sequence ID" value="NYI50891.1"/>
    <property type="molecule type" value="Genomic_DNA"/>
</dbReference>
<protein>
    <submittedName>
        <fullName evidence="4">DNA-binding LytR/AlgR family response regulator</fullName>
    </submittedName>
</protein>
<dbReference type="GO" id="GO:0003677">
    <property type="term" value="F:DNA binding"/>
    <property type="evidence" value="ECO:0007669"/>
    <property type="project" value="UniProtKB-KW"/>
</dbReference>
<evidence type="ECO:0000313" key="5">
    <source>
        <dbReference type="Proteomes" id="UP000574332"/>
    </source>
</evidence>
<dbReference type="Gene3D" id="3.40.50.2300">
    <property type="match status" value="1"/>
</dbReference>
<dbReference type="Pfam" id="PF00072">
    <property type="entry name" value="Response_reg"/>
    <property type="match status" value="1"/>
</dbReference>
<dbReference type="RefSeq" id="WP_179400313.1">
    <property type="nucleotide sequence ID" value="NZ_JACCCY010000005.1"/>
</dbReference>
<dbReference type="InterPro" id="IPR046947">
    <property type="entry name" value="LytR-like"/>
</dbReference>
<gene>
    <name evidence="4" type="ORF">F5613_003058</name>
</gene>
<dbReference type="SUPFAM" id="SSF52172">
    <property type="entry name" value="CheY-like"/>
    <property type="match status" value="1"/>
</dbReference>
<accession>A0A8E2A8K9</accession>
<proteinExistence type="predicted"/>
<dbReference type="SMART" id="SM00448">
    <property type="entry name" value="REC"/>
    <property type="match status" value="1"/>
</dbReference>